<dbReference type="AlphaFoldDB" id="A0A8J2YAT1"/>
<evidence type="ECO:0000313" key="1">
    <source>
        <dbReference type="EMBL" id="GGE30218.1"/>
    </source>
</evidence>
<evidence type="ECO:0000313" key="2">
    <source>
        <dbReference type="Proteomes" id="UP000625210"/>
    </source>
</evidence>
<dbReference type="Proteomes" id="UP000625210">
    <property type="component" value="Unassembled WGS sequence"/>
</dbReference>
<gene>
    <name evidence="1" type="ORF">GCM10011571_35550</name>
</gene>
<dbReference type="EMBL" id="BMHQ01000028">
    <property type="protein sequence ID" value="GGE30218.1"/>
    <property type="molecule type" value="Genomic_DNA"/>
</dbReference>
<reference evidence="1" key="1">
    <citation type="journal article" date="2014" name="Int. J. Syst. Evol. Microbiol.">
        <title>Complete genome sequence of Corynebacterium casei LMG S-19264T (=DSM 44701T), isolated from a smear-ripened cheese.</title>
        <authorList>
            <consortium name="US DOE Joint Genome Institute (JGI-PGF)"/>
            <person name="Walter F."/>
            <person name="Albersmeier A."/>
            <person name="Kalinowski J."/>
            <person name="Ruckert C."/>
        </authorList>
    </citation>
    <scope>NUCLEOTIDE SEQUENCE</scope>
    <source>
        <strain evidence="1">CGMCC 1.15179</strain>
    </source>
</reference>
<keyword evidence="2" id="KW-1185">Reference proteome</keyword>
<proteinExistence type="predicted"/>
<organism evidence="1 2">
    <name type="scientific">Marinithermofilum abyssi</name>
    <dbReference type="NCBI Taxonomy" id="1571185"/>
    <lineage>
        <taxon>Bacteria</taxon>
        <taxon>Bacillati</taxon>
        <taxon>Bacillota</taxon>
        <taxon>Bacilli</taxon>
        <taxon>Bacillales</taxon>
        <taxon>Thermoactinomycetaceae</taxon>
        <taxon>Marinithermofilum</taxon>
    </lineage>
</organism>
<accession>A0A8J2YAT1</accession>
<reference evidence="1" key="2">
    <citation type="submission" date="2020-09" db="EMBL/GenBank/DDBJ databases">
        <authorList>
            <person name="Sun Q."/>
            <person name="Zhou Y."/>
        </authorList>
    </citation>
    <scope>NUCLEOTIDE SEQUENCE</scope>
    <source>
        <strain evidence="1">CGMCC 1.15179</strain>
    </source>
</reference>
<name>A0A8J2YAT1_9BACL</name>
<comment type="caution">
    <text evidence="1">The sequence shown here is derived from an EMBL/GenBank/DDBJ whole genome shotgun (WGS) entry which is preliminary data.</text>
</comment>
<sequence>MRAIGQVRGNDMDSPLIYKGELACTIQQKWGFSSDPWTIYSERMGEKY</sequence>
<protein>
    <submittedName>
        <fullName evidence="1">Uncharacterized protein</fullName>
    </submittedName>
</protein>